<comment type="similarity">
    <text evidence="2">Belongs to the DtxR/MntR family.</text>
</comment>
<dbReference type="PANTHER" id="PTHR33238:SF11">
    <property type="entry name" value="TRANSCRIPTIONAL REGULATOR MNTR"/>
    <property type="match status" value="1"/>
</dbReference>
<dbReference type="InterPro" id="IPR001367">
    <property type="entry name" value="Fe_dep_repressor"/>
</dbReference>
<dbReference type="InterPro" id="IPR036421">
    <property type="entry name" value="Fe_dep_repressor_sf"/>
</dbReference>
<dbReference type="GO" id="GO:0003677">
    <property type="term" value="F:DNA binding"/>
    <property type="evidence" value="ECO:0007669"/>
    <property type="project" value="UniProtKB-KW"/>
</dbReference>
<dbReference type="GO" id="GO:0005737">
    <property type="term" value="C:cytoplasm"/>
    <property type="evidence" value="ECO:0007669"/>
    <property type="project" value="UniProtKB-SubCell"/>
</dbReference>
<evidence type="ECO:0000259" key="16">
    <source>
        <dbReference type="PROSITE" id="PS50949"/>
    </source>
</evidence>
<dbReference type="RefSeq" id="WP_189995447.1">
    <property type="nucleotide sequence ID" value="NZ_BMZS01000016.1"/>
</dbReference>
<dbReference type="AlphaFoldDB" id="A0A919CS89"/>
<dbReference type="GO" id="GO:0046983">
    <property type="term" value="F:protein dimerization activity"/>
    <property type="evidence" value="ECO:0007669"/>
    <property type="project" value="InterPro"/>
</dbReference>
<evidence type="ECO:0000256" key="4">
    <source>
        <dbReference type="ARBA" id="ARBA00022386"/>
    </source>
</evidence>
<keyword evidence="5" id="KW-0963">Cytoplasm</keyword>
<dbReference type="InterPro" id="IPR022689">
    <property type="entry name" value="Iron_dep_repressor"/>
</dbReference>
<keyword evidence="8" id="KW-0238">DNA-binding</keyword>
<dbReference type="Proteomes" id="UP000630353">
    <property type="component" value="Unassembled WGS sequence"/>
</dbReference>
<dbReference type="PROSITE" id="PS50944">
    <property type="entry name" value="HTH_DTXR"/>
    <property type="match status" value="1"/>
</dbReference>
<comment type="function">
    <text evidence="12">In the presence of manganese, represses expression of mntH and mntS. Up-regulates expression of mntP.</text>
</comment>
<feature type="domain" description="HTH gntR-type" evidence="16">
    <location>
        <begin position="36"/>
        <end position="102"/>
    </location>
</feature>
<comment type="caution">
    <text evidence="17">The sequence shown here is derived from an EMBL/GenBank/DDBJ whole genome shotgun (WGS) entry which is preliminary data.</text>
</comment>
<comment type="subunit">
    <text evidence="3">Homodimer.</text>
</comment>
<evidence type="ECO:0000313" key="17">
    <source>
        <dbReference type="EMBL" id="GHD63164.1"/>
    </source>
</evidence>
<evidence type="ECO:0000313" key="18">
    <source>
        <dbReference type="Proteomes" id="UP000630353"/>
    </source>
</evidence>
<dbReference type="PROSITE" id="PS50949">
    <property type="entry name" value="HTH_GNTR"/>
    <property type="match status" value="1"/>
</dbReference>
<dbReference type="Pfam" id="PF02742">
    <property type="entry name" value="Fe_dep_repr_C"/>
    <property type="match status" value="1"/>
</dbReference>
<protein>
    <recommendedName>
        <fullName evidence="4">Transcriptional regulator MntR</fullName>
    </recommendedName>
    <alternativeName>
        <fullName evidence="13">Manganese transport regulator</fullName>
    </alternativeName>
</protein>
<evidence type="ECO:0000256" key="11">
    <source>
        <dbReference type="ARBA" id="ARBA00023211"/>
    </source>
</evidence>
<dbReference type="SMART" id="SM00529">
    <property type="entry name" value="HTH_DTXR"/>
    <property type="match status" value="1"/>
</dbReference>
<keyword evidence="11" id="KW-0464">Manganese</keyword>
<feature type="domain" description="HTH dtxR-type" evidence="15">
    <location>
        <begin position="39"/>
        <end position="100"/>
    </location>
</feature>
<proteinExistence type="inferred from homology"/>
<organism evidence="17 18">
    <name type="scientific">Thalassobaculum fulvum</name>
    <dbReference type="NCBI Taxonomy" id="1633335"/>
    <lineage>
        <taxon>Bacteria</taxon>
        <taxon>Pseudomonadati</taxon>
        <taxon>Pseudomonadota</taxon>
        <taxon>Alphaproteobacteria</taxon>
        <taxon>Rhodospirillales</taxon>
        <taxon>Thalassobaculaceae</taxon>
        <taxon>Thalassobaculum</taxon>
    </lineage>
</organism>
<dbReference type="InterPro" id="IPR036390">
    <property type="entry name" value="WH_DNA-bd_sf"/>
</dbReference>
<keyword evidence="9" id="KW-0010">Activator</keyword>
<feature type="region of interest" description="Disordered" evidence="14">
    <location>
        <begin position="1"/>
        <end position="20"/>
    </location>
</feature>
<evidence type="ECO:0000256" key="12">
    <source>
        <dbReference type="ARBA" id="ARBA00025185"/>
    </source>
</evidence>
<dbReference type="PANTHER" id="PTHR33238">
    <property type="entry name" value="IRON (METAL) DEPENDENT REPRESSOR, DTXR FAMILY"/>
    <property type="match status" value="1"/>
</dbReference>
<evidence type="ECO:0000259" key="15">
    <source>
        <dbReference type="PROSITE" id="PS50944"/>
    </source>
</evidence>
<sequence length="158" mass="17391">MPVQPQRSGPEDPEPAATNGLAPVEVQATAFRHVREARRNELVEDYVELIADLVDDGGEARPVDIAARFGVAKPTVNKMLKRLAQEGLITQRPYRAVFLTETGRVLAEESRRRHRIVTEFLLALGVSPETARQDAEGMEHTVSTETLAAMKAFTEATA</sequence>
<dbReference type="NCBIfam" id="NF008273">
    <property type="entry name" value="PRK11050.1"/>
    <property type="match status" value="1"/>
</dbReference>
<evidence type="ECO:0000256" key="5">
    <source>
        <dbReference type="ARBA" id="ARBA00022490"/>
    </source>
</evidence>
<keyword evidence="6" id="KW-0678">Repressor</keyword>
<name>A0A919CS89_9PROT</name>
<evidence type="ECO:0000256" key="2">
    <source>
        <dbReference type="ARBA" id="ARBA00007871"/>
    </source>
</evidence>
<evidence type="ECO:0000256" key="3">
    <source>
        <dbReference type="ARBA" id="ARBA00011738"/>
    </source>
</evidence>
<dbReference type="SUPFAM" id="SSF46785">
    <property type="entry name" value="Winged helix' DNA-binding domain"/>
    <property type="match status" value="1"/>
</dbReference>
<evidence type="ECO:0000256" key="9">
    <source>
        <dbReference type="ARBA" id="ARBA00023159"/>
    </source>
</evidence>
<dbReference type="Gene3D" id="1.10.10.10">
    <property type="entry name" value="Winged helix-like DNA-binding domain superfamily/Winged helix DNA-binding domain"/>
    <property type="match status" value="1"/>
</dbReference>
<accession>A0A919CS89</accession>
<evidence type="ECO:0000256" key="1">
    <source>
        <dbReference type="ARBA" id="ARBA00004496"/>
    </source>
</evidence>
<dbReference type="InterPro" id="IPR022687">
    <property type="entry name" value="HTH_DTXR"/>
</dbReference>
<evidence type="ECO:0000256" key="8">
    <source>
        <dbReference type="ARBA" id="ARBA00023125"/>
    </source>
</evidence>
<reference evidence="17" key="2">
    <citation type="submission" date="2020-09" db="EMBL/GenBank/DDBJ databases">
        <authorList>
            <person name="Sun Q."/>
            <person name="Kim S."/>
        </authorList>
    </citation>
    <scope>NUCLEOTIDE SEQUENCE</scope>
    <source>
        <strain evidence="17">KCTC 42651</strain>
    </source>
</reference>
<dbReference type="GO" id="GO:0003700">
    <property type="term" value="F:DNA-binding transcription factor activity"/>
    <property type="evidence" value="ECO:0007669"/>
    <property type="project" value="InterPro"/>
</dbReference>
<evidence type="ECO:0000256" key="6">
    <source>
        <dbReference type="ARBA" id="ARBA00022491"/>
    </source>
</evidence>
<keyword evidence="7" id="KW-0805">Transcription regulation</keyword>
<dbReference type="EMBL" id="BMZS01000016">
    <property type="protein sequence ID" value="GHD63164.1"/>
    <property type="molecule type" value="Genomic_DNA"/>
</dbReference>
<keyword evidence="18" id="KW-1185">Reference proteome</keyword>
<dbReference type="SUPFAM" id="SSF47979">
    <property type="entry name" value="Iron-dependent repressor protein, dimerization domain"/>
    <property type="match status" value="1"/>
</dbReference>
<dbReference type="InterPro" id="IPR000524">
    <property type="entry name" value="Tscrpt_reg_HTH_GntR"/>
</dbReference>
<dbReference type="Gene3D" id="1.10.60.10">
    <property type="entry name" value="Iron dependent repressor, metal binding and dimerisation domain"/>
    <property type="match status" value="1"/>
</dbReference>
<gene>
    <name evidence="17" type="ORF">GCM10017083_52960</name>
</gene>
<dbReference type="Pfam" id="PF01325">
    <property type="entry name" value="Fe_dep_repress"/>
    <property type="match status" value="1"/>
</dbReference>
<evidence type="ECO:0000256" key="10">
    <source>
        <dbReference type="ARBA" id="ARBA00023163"/>
    </source>
</evidence>
<dbReference type="GO" id="GO:0046914">
    <property type="term" value="F:transition metal ion binding"/>
    <property type="evidence" value="ECO:0007669"/>
    <property type="project" value="InterPro"/>
</dbReference>
<keyword evidence="10" id="KW-0804">Transcription</keyword>
<evidence type="ECO:0000256" key="13">
    <source>
        <dbReference type="ARBA" id="ARBA00032593"/>
    </source>
</evidence>
<reference evidence="17" key="1">
    <citation type="journal article" date="2014" name="Int. J. Syst. Evol. Microbiol.">
        <title>Complete genome sequence of Corynebacterium casei LMG S-19264T (=DSM 44701T), isolated from a smear-ripened cheese.</title>
        <authorList>
            <consortium name="US DOE Joint Genome Institute (JGI-PGF)"/>
            <person name="Walter F."/>
            <person name="Albersmeier A."/>
            <person name="Kalinowski J."/>
            <person name="Ruckert C."/>
        </authorList>
    </citation>
    <scope>NUCLEOTIDE SEQUENCE</scope>
    <source>
        <strain evidence="17">KCTC 42651</strain>
    </source>
</reference>
<comment type="subcellular location">
    <subcellularLocation>
        <location evidence="1">Cytoplasm</location>
    </subcellularLocation>
</comment>
<dbReference type="InterPro" id="IPR036388">
    <property type="entry name" value="WH-like_DNA-bd_sf"/>
</dbReference>
<evidence type="ECO:0000256" key="7">
    <source>
        <dbReference type="ARBA" id="ARBA00023015"/>
    </source>
</evidence>
<dbReference type="InterPro" id="IPR050536">
    <property type="entry name" value="DtxR_MntR_Metal-Reg"/>
</dbReference>
<evidence type="ECO:0000256" key="14">
    <source>
        <dbReference type="SAM" id="MobiDB-lite"/>
    </source>
</evidence>